<feature type="transmembrane region" description="Helical" evidence="12">
    <location>
        <begin position="346"/>
        <end position="363"/>
    </location>
</feature>
<evidence type="ECO:0000313" key="13">
    <source>
        <dbReference type="EMBL" id="MDR7361834.1"/>
    </source>
</evidence>
<evidence type="ECO:0000256" key="2">
    <source>
        <dbReference type="ARBA" id="ARBA00022448"/>
    </source>
</evidence>
<dbReference type="PANTHER" id="PTHR32196">
    <property type="entry name" value="ABC TRANSPORTER PERMEASE PROTEIN YPHD-RELATED-RELATED"/>
    <property type="match status" value="1"/>
</dbReference>
<keyword evidence="6 12" id="KW-0812">Transmembrane</keyword>
<feature type="transmembrane region" description="Helical" evidence="12">
    <location>
        <begin position="68"/>
        <end position="87"/>
    </location>
</feature>
<dbReference type="Pfam" id="PF02653">
    <property type="entry name" value="BPD_transp_2"/>
    <property type="match status" value="1"/>
</dbReference>
<dbReference type="CDD" id="cd06579">
    <property type="entry name" value="TM_PBP1_transp_AraH_like"/>
    <property type="match status" value="1"/>
</dbReference>
<comment type="caution">
    <text evidence="13">The sequence shown here is derived from an EMBL/GenBank/DDBJ whole genome shotgun (WGS) entry which is preliminary data.</text>
</comment>
<evidence type="ECO:0000256" key="1">
    <source>
        <dbReference type="ARBA" id="ARBA00004651"/>
    </source>
</evidence>
<evidence type="ECO:0000256" key="5">
    <source>
        <dbReference type="ARBA" id="ARBA00022597"/>
    </source>
</evidence>
<feature type="transmembrane region" description="Helical" evidence="12">
    <location>
        <begin position="94"/>
        <end position="112"/>
    </location>
</feature>
<evidence type="ECO:0000256" key="4">
    <source>
        <dbReference type="ARBA" id="ARBA00022519"/>
    </source>
</evidence>
<protein>
    <recommendedName>
        <fullName evidence="10">Xylose transport system permease protein XylH</fullName>
    </recommendedName>
</protein>
<accession>A0ABU2BWJ7</accession>
<evidence type="ECO:0000256" key="6">
    <source>
        <dbReference type="ARBA" id="ARBA00022692"/>
    </source>
</evidence>
<evidence type="ECO:0000256" key="10">
    <source>
        <dbReference type="ARBA" id="ARBA00035686"/>
    </source>
</evidence>
<feature type="transmembrane region" description="Helical" evidence="12">
    <location>
        <begin position="118"/>
        <end position="141"/>
    </location>
</feature>
<dbReference type="EMBL" id="JAVDYG010000001">
    <property type="protein sequence ID" value="MDR7361834.1"/>
    <property type="molecule type" value="Genomic_DNA"/>
</dbReference>
<evidence type="ECO:0000256" key="7">
    <source>
        <dbReference type="ARBA" id="ARBA00022989"/>
    </source>
</evidence>
<feature type="transmembrane region" description="Helical" evidence="12">
    <location>
        <begin position="264"/>
        <end position="283"/>
    </location>
</feature>
<dbReference type="PANTHER" id="PTHR32196:SF32">
    <property type="entry name" value="XYLOSE TRANSPORT SYSTEM PERMEASE PROTEIN XYLH"/>
    <property type="match status" value="1"/>
</dbReference>
<evidence type="ECO:0000256" key="11">
    <source>
        <dbReference type="SAM" id="MobiDB-lite"/>
    </source>
</evidence>
<evidence type="ECO:0000313" key="14">
    <source>
        <dbReference type="Proteomes" id="UP001183648"/>
    </source>
</evidence>
<reference evidence="13 14" key="1">
    <citation type="submission" date="2023-07" db="EMBL/GenBank/DDBJ databases">
        <title>Sequencing the genomes of 1000 actinobacteria strains.</title>
        <authorList>
            <person name="Klenk H.-P."/>
        </authorList>
    </citation>
    <scope>NUCLEOTIDE SEQUENCE [LARGE SCALE GENOMIC DNA]</scope>
    <source>
        <strain evidence="13 14">DSM 19426</strain>
    </source>
</reference>
<gene>
    <name evidence="13" type="ORF">J2S63_001387</name>
</gene>
<comment type="subcellular location">
    <subcellularLocation>
        <location evidence="1">Cell membrane</location>
        <topology evidence="1">Multi-pass membrane protein</topology>
    </subcellularLocation>
</comment>
<proteinExistence type="predicted"/>
<feature type="region of interest" description="Disordered" evidence="11">
    <location>
        <begin position="1"/>
        <end position="23"/>
    </location>
</feature>
<keyword evidence="5 13" id="KW-0762">Sugar transport</keyword>
<name>A0ABU2BWJ7_9ACTN</name>
<dbReference type="Proteomes" id="UP001183648">
    <property type="component" value="Unassembled WGS sequence"/>
</dbReference>
<feature type="transmembrane region" description="Helical" evidence="12">
    <location>
        <begin position="298"/>
        <end position="315"/>
    </location>
</feature>
<feature type="transmembrane region" description="Helical" evidence="12">
    <location>
        <begin position="213"/>
        <end position="233"/>
    </location>
</feature>
<comment type="function">
    <text evidence="9">Part of the binding-protein-dependent transport system for D-xylose. Probably responsible for the translocation of the substrate across the membrane.</text>
</comment>
<evidence type="ECO:0000256" key="12">
    <source>
        <dbReference type="SAM" id="Phobius"/>
    </source>
</evidence>
<dbReference type="InterPro" id="IPR001851">
    <property type="entry name" value="ABC_transp_permease"/>
</dbReference>
<feature type="transmembrane region" description="Helical" evidence="12">
    <location>
        <begin position="39"/>
        <end position="62"/>
    </location>
</feature>
<keyword evidence="7 12" id="KW-1133">Transmembrane helix</keyword>
<evidence type="ECO:0000256" key="9">
    <source>
        <dbReference type="ARBA" id="ARBA00035611"/>
    </source>
</evidence>
<evidence type="ECO:0000256" key="3">
    <source>
        <dbReference type="ARBA" id="ARBA00022475"/>
    </source>
</evidence>
<keyword evidence="3" id="KW-1003">Cell membrane</keyword>
<evidence type="ECO:0000256" key="8">
    <source>
        <dbReference type="ARBA" id="ARBA00023136"/>
    </source>
</evidence>
<keyword evidence="2" id="KW-0813">Transport</keyword>
<organism evidence="13 14">
    <name type="scientific">Nocardioides marmoribigeumensis</name>
    <dbReference type="NCBI Taxonomy" id="433649"/>
    <lineage>
        <taxon>Bacteria</taxon>
        <taxon>Bacillati</taxon>
        <taxon>Actinomycetota</taxon>
        <taxon>Actinomycetes</taxon>
        <taxon>Propionibacteriales</taxon>
        <taxon>Nocardioidaceae</taxon>
        <taxon>Nocardioides</taxon>
    </lineage>
</organism>
<dbReference type="RefSeq" id="WP_310300397.1">
    <property type="nucleotide sequence ID" value="NZ_BAAAPS010000008.1"/>
</dbReference>
<keyword evidence="8 12" id="KW-0472">Membrane</keyword>
<feature type="compositionally biased region" description="Low complexity" evidence="11">
    <location>
        <begin position="1"/>
        <end position="20"/>
    </location>
</feature>
<sequence length="371" mass="38808">MSTTTTPASPGTGPDAPAAPSDERVGSHARLAAVLRRPAVGAAVAAVIIFCYFAFSTSAFAVPAGASTWIFTSSSFAIMAVAVALLMIGGEFDLSAGAMTGFTGLVTGIMMTHWGLNVWLSILTALVLALALGFVNGVLVMKTGLPSFIVTLGTFFVLRGVDLAVTKLIINQVSVVNFQAADGYDAGAQIFGAKLQIDLGWLPWVPNDQSPYLTLYSATFWAIVVVIVATWVLQRTRPGNWIFAVGGAQVSSRQVGVPVFKTKIGLFMTTAFAGWLVGMLSLFKTTTAQSTTGVGQEFVYIICAVVGGCLLTGGYGSAIGAALGALIYGMVGQGIVYSGWDSDWLYAFLGVMLLGAVLVNNWVKARAESIR</sequence>
<keyword evidence="14" id="KW-1185">Reference proteome</keyword>
<keyword evidence="4" id="KW-0997">Cell inner membrane</keyword>